<dbReference type="UniPathway" id="UPA00060">
    <property type="reaction ID" value="UER00138"/>
</dbReference>
<sequence length="266" mass="26704">MKGRVLIIAGSDPSGGAGVQADIKTTTALGGYAATAITSITVQNTLGVTAVHPVPPYVIREQILAVLDDIGADAVKIGMIGEKDAALAIADALRERADGVPVVLDPVLAATTGGALAAPEMIPVLIERLLPLAALVTPNADEAAALTGLEVVGEDDLAAAGRVLLSRGARAALVKGGHLKGDTVTDVLLTEEGEKTFRNPRIETGEIHGGGCTLASAVATGLAQGATLEAAIARAIAYVREAIRAAPGFGGGAQPLGHAFSCRFGE</sequence>
<dbReference type="Pfam" id="PF08543">
    <property type="entry name" value="Phos_pyr_kin"/>
    <property type="match status" value="1"/>
</dbReference>
<comment type="pathway">
    <text evidence="1">Cofactor biosynthesis; thiamine diphosphate biosynthesis.</text>
</comment>
<dbReference type="EC" id="2.7.1.49" evidence="2"/>
<feature type="domain" description="Pyridoxamine kinase/Phosphomethylpyrimidine kinase" evidence="7">
    <location>
        <begin position="12"/>
        <end position="256"/>
    </location>
</feature>
<proteinExistence type="predicted"/>
<keyword evidence="6" id="KW-0067">ATP-binding</keyword>
<evidence type="ECO:0000256" key="5">
    <source>
        <dbReference type="ARBA" id="ARBA00022777"/>
    </source>
</evidence>
<dbReference type="GO" id="GO:0005524">
    <property type="term" value="F:ATP binding"/>
    <property type="evidence" value="ECO:0007669"/>
    <property type="project" value="UniProtKB-KW"/>
</dbReference>
<evidence type="ECO:0000256" key="6">
    <source>
        <dbReference type="ARBA" id="ARBA00022840"/>
    </source>
</evidence>
<evidence type="ECO:0000313" key="9">
    <source>
        <dbReference type="Proteomes" id="UP000198346"/>
    </source>
</evidence>
<accession>A0A239PYN3</accession>
<gene>
    <name evidence="8" type="ORF">SAMN06297382_2686</name>
</gene>
<keyword evidence="5 8" id="KW-0418">Kinase</keyword>
<dbReference type="GO" id="GO:0008972">
    <property type="term" value="F:phosphomethylpyrimidine kinase activity"/>
    <property type="evidence" value="ECO:0007669"/>
    <property type="project" value="InterPro"/>
</dbReference>
<evidence type="ECO:0000256" key="3">
    <source>
        <dbReference type="ARBA" id="ARBA00022679"/>
    </source>
</evidence>
<keyword evidence="3" id="KW-0808">Transferase</keyword>
<dbReference type="AlphaFoldDB" id="A0A239PYN3"/>
<dbReference type="SUPFAM" id="SSF53613">
    <property type="entry name" value="Ribokinase-like"/>
    <property type="match status" value="1"/>
</dbReference>
<evidence type="ECO:0000256" key="4">
    <source>
        <dbReference type="ARBA" id="ARBA00022741"/>
    </source>
</evidence>
<dbReference type="NCBIfam" id="TIGR00097">
    <property type="entry name" value="HMP-P_kinase"/>
    <property type="match status" value="1"/>
</dbReference>
<evidence type="ECO:0000313" key="8">
    <source>
        <dbReference type="EMBL" id="SNT75345.1"/>
    </source>
</evidence>
<organism evidence="8 9">
    <name type="scientific">Amphiplicatus metriothermophilus</name>
    <dbReference type="NCBI Taxonomy" id="1519374"/>
    <lineage>
        <taxon>Bacteria</taxon>
        <taxon>Pseudomonadati</taxon>
        <taxon>Pseudomonadota</taxon>
        <taxon>Alphaproteobacteria</taxon>
        <taxon>Parvularculales</taxon>
        <taxon>Parvularculaceae</taxon>
        <taxon>Amphiplicatus</taxon>
    </lineage>
</organism>
<dbReference type="InterPro" id="IPR013749">
    <property type="entry name" value="PM/HMP-P_kinase-1"/>
</dbReference>
<dbReference type="Gene3D" id="3.40.1190.20">
    <property type="match status" value="1"/>
</dbReference>
<dbReference type="GO" id="GO:0009229">
    <property type="term" value="P:thiamine diphosphate biosynthetic process"/>
    <property type="evidence" value="ECO:0007669"/>
    <property type="project" value="UniProtKB-UniPathway"/>
</dbReference>
<evidence type="ECO:0000256" key="2">
    <source>
        <dbReference type="ARBA" id="ARBA00012135"/>
    </source>
</evidence>
<dbReference type="RefSeq" id="WP_089413118.1">
    <property type="nucleotide sequence ID" value="NZ_FZQA01000008.1"/>
</dbReference>
<name>A0A239PYN3_9PROT</name>
<protein>
    <recommendedName>
        <fullName evidence="2">hydroxymethylpyrimidine kinase</fullName>
        <ecNumber evidence="2">2.7.1.49</ecNumber>
    </recommendedName>
</protein>
<dbReference type="FunFam" id="3.40.1190.20:FF:000003">
    <property type="entry name" value="Phosphomethylpyrimidine kinase ThiD"/>
    <property type="match status" value="1"/>
</dbReference>
<dbReference type="CDD" id="cd01169">
    <property type="entry name" value="HMPP_kinase"/>
    <property type="match status" value="1"/>
</dbReference>
<dbReference type="PANTHER" id="PTHR20858:SF17">
    <property type="entry name" value="HYDROXYMETHYLPYRIMIDINE_PHOSPHOMETHYLPYRIMIDINE KINASE THI20-RELATED"/>
    <property type="match status" value="1"/>
</dbReference>
<dbReference type="EMBL" id="FZQA01000008">
    <property type="protein sequence ID" value="SNT75345.1"/>
    <property type="molecule type" value="Genomic_DNA"/>
</dbReference>
<evidence type="ECO:0000256" key="1">
    <source>
        <dbReference type="ARBA" id="ARBA00004948"/>
    </source>
</evidence>
<dbReference type="InterPro" id="IPR029056">
    <property type="entry name" value="Ribokinase-like"/>
</dbReference>
<evidence type="ECO:0000259" key="7">
    <source>
        <dbReference type="Pfam" id="PF08543"/>
    </source>
</evidence>
<dbReference type="PANTHER" id="PTHR20858">
    <property type="entry name" value="PHOSPHOMETHYLPYRIMIDINE KINASE"/>
    <property type="match status" value="1"/>
</dbReference>
<reference evidence="8 9" key="1">
    <citation type="submission" date="2017-07" db="EMBL/GenBank/DDBJ databases">
        <authorList>
            <person name="Sun Z.S."/>
            <person name="Albrecht U."/>
            <person name="Echele G."/>
            <person name="Lee C.C."/>
        </authorList>
    </citation>
    <scope>NUCLEOTIDE SEQUENCE [LARGE SCALE GENOMIC DNA]</scope>
    <source>
        <strain evidence="8 9">CGMCC 1.12710</strain>
    </source>
</reference>
<keyword evidence="9" id="KW-1185">Reference proteome</keyword>
<dbReference type="GO" id="GO:0005829">
    <property type="term" value="C:cytosol"/>
    <property type="evidence" value="ECO:0007669"/>
    <property type="project" value="TreeGrafter"/>
</dbReference>
<keyword evidence="4" id="KW-0547">Nucleotide-binding</keyword>
<dbReference type="GO" id="GO:0009228">
    <property type="term" value="P:thiamine biosynthetic process"/>
    <property type="evidence" value="ECO:0007669"/>
    <property type="project" value="InterPro"/>
</dbReference>
<dbReference type="GO" id="GO:0008902">
    <property type="term" value="F:hydroxymethylpyrimidine kinase activity"/>
    <property type="evidence" value="ECO:0007669"/>
    <property type="project" value="UniProtKB-EC"/>
</dbReference>
<dbReference type="InterPro" id="IPR004399">
    <property type="entry name" value="HMP/HMP-P_kinase_dom"/>
</dbReference>
<dbReference type="Proteomes" id="UP000198346">
    <property type="component" value="Unassembled WGS sequence"/>
</dbReference>
<dbReference type="OrthoDB" id="9810880at2"/>